<name>K1T155_9ZZZZ</name>
<comment type="caution">
    <text evidence="1">The sequence shown here is derived from an EMBL/GenBank/DDBJ whole genome shotgun (WGS) entry which is preliminary data.</text>
</comment>
<reference evidence="1" key="1">
    <citation type="journal article" date="2013" name="Environ. Microbiol.">
        <title>Microbiota from the distal guts of lean and obese adolescents exhibit partial functional redundancy besides clear differences in community structure.</title>
        <authorList>
            <person name="Ferrer M."/>
            <person name="Ruiz A."/>
            <person name="Lanza F."/>
            <person name="Haange S.B."/>
            <person name="Oberbach A."/>
            <person name="Till H."/>
            <person name="Bargiela R."/>
            <person name="Campoy C."/>
            <person name="Segura M.T."/>
            <person name="Richter M."/>
            <person name="von Bergen M."/>
            <person name="Seifert J."/>
            <person name="Suarez A."/>
        </authorList>
    </citation>
    <scope>NUCLEOTIDE SEQUENCE</scope>
</reference>
<dbReference type="AlphaFoldDB" id="K1T155"/>
<proteinExistence type="predicted"/>
<feature type="non-terminal residue" evidence="1">
    <location>
        <position position="29"/>
    </location>
</feature>
<evidence type="ECO:0000313" key="1">
    <source>
        <dbReference type="EMBL" id="EKC63563.1"/>
    </source>
</evidence>
<protein>
    <submittedName>
        <fullName evidence="1">Uncharacterized protein</fullName>
    </submittedName>
</protein>
<dbReference type="EMBL" id="AJWZ01005085">
    <property type="protein sequence ID" value="EKC63563.1"/>
    <property type="molecule type" value="Genomic_DNA"/>
</dbReference>
<accession>K1T155</accession>
<sequence length="29" mass="3588">MSDHIDDKELEELNEIYRRKMESQKSHEP</sequence>
<gene>
    <name evidence="1" type="ORF">OBE_07399</name>
</gene>
<organism evidence="1">
    <name type="scientific">human gut metagenome</name>
    <dbReference type="NCBI Taxonomy" id="408170"/>
    <lineage>
        <taxon>unclassified sequences</taxon>
        <taxon>metagenomes</taxon>
        <taxon>organismal metagenomes</taxon>
    </lineage>
</organism>